<evidence type="ECO:0000256" key="1">
    <source>
        <dbReference type="ARBA" id="ARBA00000558"/>
    </source>
</evidence>
<feature type="binding site" description="via phosphate group" evidence="17">
    <location>
        <position position="109"/>
    </location>
    <ligand>
        <name>Mg(2+)</name>
        <dbReference type="ChEBI" id="CHEBI:18420"/>
    </ligand>
</feature>
<evidence type="ECO:0000256" key="12">
    <source>
        <dbReference type="ARBA" id="ARBA00032065"/>
    </source>
</evidence>
<sequence>MGLSEFLLLVIPIPLYHLLAYYMLITLLTLSPVPYAAINLTKMPSSYRTVYAFAREMHPKTVKRDIQYGTAGFRDKASNLGYVMYRMGLLSVLRARYKKGIIGVMITASHNPEGDNGVKLIDPHGEMMEQSWEEWATKFANVQDDELEAIINEIVDKFNIPMTDRSVIYIGKDTRPSSPSLAKSLMDGILALSGKPVDFGIVTTPQLHYIVACRNSHEEYGTATEEGYYKKLVTAFKKLRGENCENGNYVNRLFYDGANGVGAKKIKFFQERLKDCMNIELYNDAGIGTGKLNYLCGADYVKTNQAYPTGLPIDPNVRCASVDGDADRIVYYFNDENGKFHLFDGDRIATLIASYLKEWVEKSGVDLNLGLVQTAYANGASTEYIKKQLSVPVACVSTGVKHLHHKALEFDIGIYFEANGHGTVVFSKNAKDKLRSVAKDPETGEKQKYAVEKLLAFIDVINETVGDAIADLLAVETILCDRGWDLKDWENSYTDLPNKLMKVTVKDRNVISTSDAERKCVTPVGLQDEIDKLVSKYQKARSFVRSSGTEDIVRVYAEAATQEQVNKLTAEVARAVYNLAGGIGEAPIVPE</sequence>
<dbReference type="GO" id="GO:0004610">
    <property type="term" value="F:phosphoacetylglucosamine mutase activity"/>
    <property type="evidence" value="ECO:0007669"/>
    <property type="project" value="UniProtKB-UniRule"/>
</dbReference>
<dbReference type="GeneID" id="108732219"/>
<evidence type="ECO:0000313" key="23">
    <source>
        <dbReference type="RefSeq" id="XP_018318404.1"/>
    </source>
</evidence>
<comment type="pathway">
    <text evidence="2 14">Nucleotide-sugar biosynthesis; UDP-N-acetyl-alpha-D-glucosamine biosynthesis; N-acetyl-alpha-D-glucosamine 1-phosphate from alpha-D-glucosamine 6-phosphate (route I): step 2/2.</text>
</comment>
<feature type="domain" description="Phosphoacetylglucosamine mutase AMG1" evidence="21">
    <location>
        <begin position="222"/>
        <end position="330"/>
    </location>
</feature>
<evidence type="ECO:0000313" key="22">
    <source>
        <dbReference type="Proteomes" id="UP000192223"/>
    </source>
</evidence>
<dbReference type="FunFam" id="3.30.310.50:FF:000003">
    <property type="entry name" value="Phosphoacetylglucosamine mutase"/>
    <property type="match status" value="1"/>
</dbReference>
<feature type="binding site" evidence="17">
    <location>
        <position position="323"/>
    </location>
    <ligand>
        <name>Mg(2+)</name>
        <dbReference type="ChEBI" id="CHEBI:18420"/>
    </ligand>
</feature>
<keyword evidence="8 14" id="KW-0413">Isomerase</keyword>
<evidence type="ECO:0000256" key="6">
    <source>
        <dbReference type="ARBA" id="ARBA00022723"/>
    </source>
</evidence>
<dbReference type="FunCoup" id="A0A1W4W2M4">
    <property type="interactions" value="1124"/>
</dbReference>
<proteinExistence type="inferred from homology"/>
<evidence type="ECO:0000256" key="4">
    <source>
        <dbReference type="ARBA" id="ARBA00012731"/>
    </source>
</evidence>
<feature type="domain" description="Alpha-D-phosphohexomutase alpha/beta/alpha" evidence="19">
    <location>
        <begin position="148"/>
        <end position="212"/>
    </location>
</feature>
<keyword evidence="10" id="KW-0961">Cell wall biogenesis/degradation</keyword>
<evidence type="ECO:0000256" key="13">
    <source>
        <dbReference type="ARBA" id="ARBA00059527"/>
    </source>
</evidence>
<feature type="domain" description="Alpha-D-phosphohexomutase alpha/beta/alpha" evidence="19">
    <location>
        <begin position="96"/>
        <end position="135"/>
    </location>
</feature>
<dbReference type="FunFam" id="3.40.120.10:FF:000023">
    <property type="entry name" value="Phosphoacetylglucosamine mutase"/>
    <property type="match status" value="1"/>
</dbReference>
<dbReference type="InterPro" id="IPR005843">
    <property type="entry name" value="A-D-PHexomutase_C"/>
</dbReference>
<evidence type="ECO:0000259" key="19">
    <source>
        <dbReference type="Pfam" id="PF02878"/>
    </source>
</evidence>
<keyword evidence="9" id="KW-0119">Carbohydrate metabolism</keyword>
<dbReference type="Pfam" id="PF00408">
    <property type="entry name" value="PGM_PMM_IV"/>
    <property type="match status" value="1"/>
</dbReference>
<evidence type="ECO:0000256" key="7">
    <source>
        <dbReference type="ARBA" id="ARBA00022842"/>
    </source>
</evidence>
<feature type="active site" description="Phosphoserine intermediate" evidence="15">
    <location>
        <position position="109"/>
    </location>
</feature>
<evidence type="ECO:0000256" key="16">
    <source>
        <dbReference type="PIRSR" id="PIRSR016408-2"/>
    </source>
</evidence>
<evidence type="ECO:0000256" key="14">
    <source>
        <dbReference type="PIRNR" id="PIRNR016408"/>
    </source>
</evidence>
<feature type="domain" description="Phosphoacetylglucosamine mutase AMG1" evidence="20">
    <location>
        <begin position="344"/>
        <end position="484"/>
    </location>
</feature>
<evidence type="ECO:0000256" key="9">
    <source>
        <dbReference type="ARBA" id="ARBA00023277"/>
    </source>
</evidence>
<evidence type="ECO:0000256" key="2">
    <source>
        <dbReference type="ARBA" id="ARBA00004865"/>
    </source>
</evidence>
<dbReference type="Proteomes" id="UP000192223">
    <property type="component" value="Unplaced"/>
</dbReference>
<gene>
    <name evidence="23" type="primary">LOC108732219</name>
</gene>
<dbReference type="InParanoid" id="A0A1W4W2M4"/>
<keyword evidence="22" id="KW-1185">Reference proteome</keyword>
<dbReference type="CDD" id="cd03086">
    <property type="entry name" value="PGM3"/>
    <property type="match status" value="1"/>
</dbReference>
<dbReference type="KEGG" id="apln:108732219"/>
<evidence type="ECO:0000256" key="10">
    <source>
        <dbReference type="ARBA" id="ARBA00023316"/>
    </source>
</evidence>
<reference evidence="23" key="1">
    <citation type="submission" date="2025-08" db="UniProtKB">
        <authorList>
            <consortium name="RefSeq"/>
        </authorList>
    </citation>
    <scope>IDENTIFICATION</scope>
    <source>
        <tissue evidence="23">Entire body</tissue>
    </source>
</reference>
<dbReference type="InterPro" id="IPR049022">
    <property type="entry name" value="AMG1_III"/>
</dbReference>
<evidence type="ECO:0000259" key="18">
    <source>
        <dbReference type="Pfam" id="PF00408"/>
    </source>
</evidence>
<evidence type="ECO:0000256" key="17">
    <source>
        <dbReference type="PIRSR" id="PIRSR016408-3"/>
    </source>
</evidence>
<evidence type="ECO:0000256" key="3">
    <source>
        <dbReference type="ARBA" id="ARBA00010231"/>
    </source>
</evidence>
<comment type="similarity">
    <text evidence="3 14">Belongs to the phosphohexose mutase family.</text>
</comment>
<dbReference type="CTD" id="39434"/>
<dbReference type="Pfam" id="PF21404">
    <property type="entry name" value="AMG1_III"/>
    <property type="match status" value="1"/>
</dbReference>
<dbReference type="AlphaFoldDB" id="A0A1W4W2M4"/>
<evidence type="ECO:0000256" key="5">
    <source>
        <dbReference type="ARBA" id="ARBA00022553"/>
    </source>
</evidence>
<dbReference type="SUPFAM" id="SSF55957">
    <property type="entry name" value="Phosphoglucomutase, C-terminal domain"/>
    <property type="match status" value="1"/>
</dbReference>
<accession>A0A1W4W2M4</accession>
<dbReference type="InterPro" id="IPR016055">
    <property type="entry name" value="A-D-PHexomutase_a/b/a-I/II/III"/>
</dbReference>
<dbReference type="InterPro" id="IPR049023">
    <property type="entry name" value="AMG1_II"/>
</dbReference>
<dbReference type="Gene3D" id="3.40.120.10">
    <property type="entry name" value="Alpha-D-Glucose-1,6-Bisphosphate, subunit A, domain 3"/>
    <property type="match status" value="3"/>
</dbReference>
<feature type="binding site" evidence="16">
    <location>
        <position position="554"/>
    </location>
    <ligand>
        <name>substrate</name>
    </ligand>
</feature>
<dbReference type="PIRSF" id="PIRSF016408">
    <property type="entry name" value="PAGM"/>
    <property type="match status" value="1"/>
</dbReference>
<dbReference type="PANTHER" id="PTHR45955">
    <property type="entry name" value="PHOSPHOACETYLGLUCOSAMINE MUTASE"/>
    <property type="match status" value="1"/>
</dbReference>
<name>A0A1W4W2M4_AGRPL</name>
<dbReference type="PANTHER" id="PTHR45955:SF1">
    <property type="entry name" value="PHOSPHOACETYLGLUCOSAMINE MUTASE"/>
    <property type="match status" value="1"/>
</dbReference>
<dbReference type="SUPFAM" id="SSF53738">
    <property type="entry name" value="Phosphoglucomutase, first 3 domains"/>
    <property type="match status" value="4"/>
</dbReference>
<dbReference type="GO" id="GO:0005975">
    <property type="term" value="P:carbohydrate metabolic process"/>
    <property type="evidence" value="ECO:0007669"/>
    <property type="project" value="InterPro"/>
</dbReference>
<dbReference type="Pfam" id="PF21405">
    <property type="entry name" value="AMG1_II"/>
    <property type="match status" value="1"/>
</dbReference>
<evidence type="ECO:0000256" key="15">
    <source>
        <dbReference type="PIRSR" id="PIRSR016408-1"/>
    </source>
</evidence>
<comment type="function">
    <text evidence="13">Catalyzes the conversion of GlcNAc-6-P into GlcNAc-1-P during the synthesis of uridine diphosphate/UDP-GlcNAc, which is a biosynthetic precursor of chitin and also supplies the amino sugars for N-linked oligosaccharides of glycoproteins.</text>
</comment>
<evidence type="ECO:0000259" key="20">
    <source>
        <dbReference type="Pfam" id="PF21404"/>
    </source>
</evidence>
<dbReference type="SMR" id="A0A1W4W2M4"/>
<dbReference type="GO" id="GO:0006048">
    <property type="term" value="P:UDP-N-acetylglucosamine biosynthetic process"/>
    <property type="evidence" value="ECO:0007669"/>
    <property type="project" value="UniProtKB-UniRule"/>
</dbReference>
<dbReference type="PROSITE" id="PS00710">
    <property type="entry name" value="PGM_PMM"/>
    <property type="match status" value="1"/>
</dbReference>
<keyword evidence="6 14" id="KW-0479">Metal-binding</keyword>
<dbReference type="InterPro" id="IPR036900">
    <property type="entry name" value="A-D-PHexomutase_C_sf"/>
</dbReference>
<evidence type="ECO:0000256" key="8">
    <source>
        <dbReference type="ARBA" id="ARBA00023235"/>
    </source>
</evidence>
<feature type="domain" description="Alpha-D-phosphohexomutase C-terminal" evidence="18">
    <location>
        <begin position="522"/>
        <end position="574"/>
    </location>
</feature>
<evidence type="ECO:0000259" key="21">
    <source>
        <dbReference type="Pfam" id="PF21405"/>
    </source>
</evidence>
<dbReference type="OrthoDB" id="1928at2759"/>
<dbReference type="Pfam" id="PF02878">
    <property type="entry name" value="PGM_PMM_I"/>
    <property type="match status" value="2"/>
</dbReference>
<comment type="function">
    <text evidence="14">Catalyzes the conversion of GlcNAc-6-P into GlcNAc-1-P during the synthesis of uridine diphosphate/UDP-GlcNAc, a sugar nucleotide critical to multiple glycosylation pathways including protein N- and O-glycosylation.</text>
</comment>
<evidence type="ECO:0000256" key="11">
    <source>
        <dbReference type="ARBA" id="ARBA00031926"/>
    </source>
</evidence>
<dbReference type="InterPro" id="IPR016657">
    <property type="entry name" value="PAGM"/>
</dbReference>
<dbReference type="InterPro" id="IPR005844">
    <property type="entry name" value="A-D-PHexomutase_a/b/a-I"/>
</dbReference>
<feature type="binding site" evidence="16">
    <location>
        <begin position="545"/>
        <end position="549"/>
    </location>
    <ligand>
        <name>substrate</name>
    </ligand>
</feature>
<keyword evidence="5" id="KW-0597">Phosphoprotein</keyword>
<feature type="binding site" evidence="17">
    <location>
        <position position="325"/>
    </location>
    <ligand>
        <name>Mg(2+)</name>
        <dbReference type="ChEBI" id="CHEBI:18420"/>
    </ligand>
</feature>
<organism evidence="22 23">
    <name type="scientific">Agrilus planipennis</name>
    <name type="common">Emerald ash borer</name>
    <name type="synonym">Agrilus marcopoli</name>
    <dbReference type="NCBI Taxonomy" id="224129"/>
    <lineage>
        <taxon>Eukaryota</taxon>
        <taxon>Metazoa</taxon>
        <taxon>Ecdysozoa</taxon>
        <taxon>Arthropoda</taxon>
        <taxon>Hexapoda</taxon>
        <taxon>Insecta</taxon>
        <taxon>Pterygota</taxon>
        <taxon>Neoptera</taxon>
        <taxon>Endopterygota</taxon>
        <taxon>Coleoptera</taxon>
        <taxon>Polyphaga</taxon>
        <taxon>Elateriformia</taxon>
        <taxon>Buprestoidea</taxon>
        <taxon>Buprestidae</taxon>
        <taxon>Agrilinae</taxon>
        <taxon>Agrilus</taxon>
    </lineage>
</organism>
<dbReference type="Gene3D" id="3.30.310.50">
    <property type="entry name" value="Alpha-D-phosphohexomutase, C-terminal domain"/>
    <property type="match status" value="1"/>
</dbReference>
<dbReference type="GO" id="GO:0000287">
    <property type="term" value="F:magnesium ion binding"/>
    <property type="evidence" value="ECO:0007669"/>
    <property type="project" value="InterPro"/>
</dbReference>
<feature type="binding site" evidence="16">
    <location>
        <begin position="417"/>
        <end position="419"/>
    </location>
    <ligand>
        <name>substrate</name>
    </ligand>
</feature>
<dbReference type="STRING" id="224129.A0A1W4W2M4"/>
<dbReference type="EC" id="5.4.2.3" evidence="4 14"/>
<dbReference type="RefSeq" id="XP_018318404.1">
    <property type="nucleotide sequence ID" value="XM_018462902.1"/>
</dbReference>
<keyword evidence="7 14" id="KW-0460">Magnesium</keyword>
<comment type="cofactor">
    <cofactor evidence="14 17">
        <name>Mg(2+)</name>
        <dbReference type="ChEBI" id="CHEBI:18420"/>
    </cofactor>
    <text evidence="14 17">Binds 1 Mg(2+) ion per subunit.</text>
</comment>
<protein>
    <recommendedName>
        <fullName evidence="4 14">Phosphoacetylglucosamine mutase</fullName>
        <shortName evidence="14">PAGM</shortName>
        <ecNumber evidence="4 14">5.4.2.3</ecNumber>
    </recommendedName>
    <alternativeName>
        <fullName evidence="12 14">Acetylglucosamine phosphomutase</fullName>
    </alternativeName>
    <alternativeName>
        <fullName evidence="11 14">N-acetylglucosamine-phosphate mutase</fullName>
    </alternativeName>
</protein>
<feature type="binding site" evidence="17">
    <location>
        <position position="327"/>
    </location>
    <ligand>
        <name>Mg(2+)</name>
        <dbReference type="ChEBI" id="CHEBI:18420"/>
    </ligand>
</feature>
<comment type="catalytic activity">
    <reaction evidence="1 14">
        <text>N-acetyl-alpha-D-glucosamine 1-phosphate = N-acetyl-D-glucosamine 6-phosphate</text>
        <dbReference type="Rhea" id="RHEA:23804"/>
        <dbReference type="ChEBI" id="CHEBI:57513"/>
        <dbReference type="ChEBI" id="CHEBI:57776"/>
        <dbReference type="EC" id="5.4.2.3"/>
    </reaction>
</comment>
<dbReference type="FunFam" id="3.40.120.10:FF:000013">
    <property type="entry name" value="Phosphoacetylglucosamine mutase"/>
    <property type="match status" value="1"/>
</dbReference>
<dbReference type="GO" id="GO:0071555">
    <property type="term" value="P:cell wall organization"/>
    <property type="evidence" value="ECO:0007669"/>
    <property type="project" value="UniProtKB-KW"/>
</dbReference>
<dbReference type="UniPathway" id="UPA00113">
    <property type="reaction ID" value="UER00530"/>
</dbReference>
<dbReference type="InterPro" id="IPR016066">
    <property type="entry name" value="A-D-PHexomutase_CS"/>
</dbReference>